<keyword evidence="5" id="KW-0411">Iron-sulfur</keyword>
<dbReference type="Gene3D" id="3.20.20.70">
    <property type="entry name" value="Aldolase class I"/>
    <property type="match status" value="1"/>
</dbReference>
<dbReference type="PROSITE" id="PS51918">
    <property type="entry name" value="RADICAL_SAM"/>
    <property type="match status" value="1"/>
</dbReference>
<evidence type="ECO:0000313" key="8">
    <source>
        <dbReference type="EMBL" id="KHE41577.1"/>
    </source>
</evidence>
<dbReference type="PROSITE" id="PS51332">
    <property type="entry name" value="B12_BINDING"/>
    <property type="match status" value="1"/>
</dbReference>
<comment type="caution">
    <text evidence="8">The sequence shown here is derived from an EMBL/GenBank/DDBJ whole genome shotgun (WGS) entry which is preliminary data.</text>
</comment>
<keyword evidence="2" id="KW-0949">S-adenosyl-L-methionine</keyword>
<reference evidence="8 9" key="1">
    <citation type="submission" date="2014-09" db="EMBL/GenBank/DDBJ databases">
        <title>Alistipes sp. 627, sp. nov., a novel member of the family Rikenellaceae isolated from human faeces.</title>
        <authorList>
            <person name="Shkoporov A.N."/>
            <person name="Chaplin A.V."/>
            <person name="Motuzova O.V."/>
            <person name="Kafarskaia L.I."/>
            <person name="Khokhlova E.V."/>
            <person name="Efimov B.A."/>
        </authorList>
    </citation>
    <scope>NUCLEOTIDE SEQUENCE [LARGE SCALE GENOMIC DNA]</scope>
    <source>
        <strain evidence="8 9">627</strain>
    </source>
</reference>
<dbReference type="SFLD" id="SFLDG01082">
    <property type="entry name" value="B12-binding_domain_containing"/>
    <property type="match status" value="1"/>
</dbReference>
<dbReference type="Proteomes" id="UP000030889">
    <property type="component" value="Unassembled WGS sequence"/>
</dbReference>
<dbReference type="PANTHER" id="PTHR43409">
    <property type="entry name" value="ANAEROBIC MAGNESIUM-PROTOPORPHYRIN IX MONOMETHYL ESTER CYCLASE-RELATED"/>
    <property type="match status" value="1"/>
</dbReference>
<keyword evidence="3" id="KW-0479">Metal-binding</keyword>
<dbReference type="Pfam" id="PF04055">
    <property type="entry name" value="Radical_SAM"/>
    <property type="match status" value="1"/>
</dbReference>
<sequence length="715" mass="80316">MGKILLVTPPFLQPNSPYPATAYLKSYLARHGHRAEQYDLSVELLGDIFSKTFLERVFTAYAEHKSARGEEALGDAADANLERIYALRSQYTATIEGVMAFLRGEEPTLATAVCRGDFLPQAGRFETMSPPEEEFGWMGIQDCAKYICTLYLQDISDFIRATVTPAFEIVRYAEHLSLSLAEFSTLEAELLRPMNIIEERMTELLFAAIAEHRPDFVAFTVPFPGNLLAALRCGQQIKLRYPDIRVIMGGGYPTTELRLMSDRSVFAYVDYIVLDDGETTLARILEEKEPTGAITAEGYHTGAERISHRERGCPDFSGLPLSKYFSLCEVTNPMHRLWSDGRWNKMMLAHGCYWAKCAFCDTSLDYIGRYDAVTAAELADWMDTVAAQTGSRGFHFVDEAAPPRLLRDLSLELLRRGRRYTWWTNIRFERAFTGDLCRLMAAAGCIAVSGGLEVASDRLLEMIGKGITIEQATIAMRNFYEAGIMVHAYLMYGLPTQTLQETVDALEVVRQLFRAELVGSAFWHRYAMTVHSPSGQNPERFGVRRKGSVPNPFANNEVFFSDNRGYDIGMVGDALRLSLANYMAGNGLDRPVHKWFAAKVPHTTVEESLIAGHLIKPDASRIFDEQARLVWIGGSMERIEEGIRVRSNSEEKTLRFSSTEADFLLHVAGICGTAEPPVLLGRIKGLYAEYSPEPFAILYHSKKWDILRSYGLLQV</sequence>
<keyword evidence="9" id="KW-1185">Reference proteome</keyword>
<comment type="cofactor">
    <cofactor evidence="1">
        <name>[4Fe-4S] cluster</name>
        <dbReference type="ChEBI" id="CHEBI:49883"/>
    </cofactor>
</comment>
<feature type="domain" description="B12-binding" evidence="6">
    <location>
        <begin position="155"/>
        <end position="295"/>
    </location>
</feature>
<evidence type="ECO:0000256" key="3">
    <source>
        <dbReference type="ARBA" id="ARBA00022723"/>
    </source>
</evidence>
<dbReference type="InterPro" id="IPR007197">
    <property type="entry name" value="rSAM"/>
</dbReference>
<accession>A0ABR4YHV7</accession>
<evidence type="ECO:0000313" key="9">
    <source>
        <dbReference type="Proteomes" id="UP000030889"/>
    </source>
</evidence>
<dbReference type="SFLD" id="SFLDS00029">
    <property type="entry name" value="Radical_SAM"/>
    <property type="match status" value="1"/>
</dbReference>
<evidence type="ECO:0000256" key="5">
    <source>
        <dbReference type="ARBA" id="ARBA00023014"/>
    </source>
</evidence>
<evidence type="ECO:0000256" key="4">
    <source>
        <dbReference type="ARBA" id="ARBA00023004"/>
    </source>
</evidence>
<evidence type="ECO:0000259" key="7">
    <source>
        <dbReference type="PROSITE" id="PS51918"/>
    </source>
</evidence>
<gene>
    <name evidence="8" type="ORF">LG35_08330</name>
</gene>
<dbReference type="Gene3D" id="3.40.50.280">
    <property type="entry name" value="Cobalamin-binding domain"/>
    <property type="match status" value="1"/>
</dbReference>
<dbReference type="InterPro" id="IPR006158">
    <property type="entry name" value="Cobalamin-bd"/>
</dbReference>
<dbReference type="InterPro" id="IPR006638">
    <property type="entry name" value="Elp3/MiaA/NifB-like_rSAM"/>
</dbReference>
<evidence type="ECO:0000259" key="6">
    <source>
        <dbReference type="PROSITE" id="PS51332"/>
    </source>
</evidence>
<dbReference type="RefSeq" id="WP_035473884.1">
    <property type="nucleotide sequence ID" value="NZ_JRGF01000010.1"/>
</dbReference>
<protein>
    <recommendedName>
        <fullName evidence="10">Fe-S oxidoreductase</fullName>
    </recommendedName>
</protein>
<proteinExistence type="predicted"/>
<organism evidence="8 9">
    <name type="scientific">Alistipes inops</name>
    <dbReference type="NCBI Taxonomy" id="1501391"/>
    <lineage>
        <taxon>Bacteria</taxon>
        <taxon>Pseudomonadati</taxon>
        <taxon>Bacteroidota</taxon>
        <taxon>Bacteroidia</taxon>
        <taxon>Bacteroidales</taxon>
        <taxon>Rikenellaceae</taxon>
        <taxon>Alistipes</taxon>
    </lineage>
</organism>
<evidence type="ECO:0000256" key="2">
    <source>
        <dbReference type="ARBA" id="ARBA00022691"/>
    </source>
</evidence>
<name>A0ABR4YHV7_9BACT</name>
<dbReference type="EMBL" id="JRGF01000010">
    <property type="protein sequence ID" value="KHE41577.1"/>
    <property type="molecule type" value="Genomic_DNA"/>
</dbReference>
<evidence type="ECO:0008006" key="10">
    <source>
        <dbReference type="Google" id="ProtNLM"/>
    </source>
</evidence>
<dbReference type="SMART" id="SM00729">
    <property type="entry name" value="Elp3"/>
    <property type="match status" value="1"/>
</dbReference>
<evidence type="ECO:0000256" key="1">
    <source>
        <dbReference type="ARBA" id="ARBA00001966"/>
    </source>
</evidence>
<dbReference type="InterPro" id="IPR013785">
    <property type="entry name" value="Aldolase_TIM"/>
</dbReference>
<dbReference type="InterPro" id="IPR051198">
    <property type="entry name" value="BchE-like"/>
</dbReference>
<dbReference type="PANTHER" id="PTHR43409:SF7">
    <property type="entry name" value="BLL1977 PROTEIN"/>
    <property type="match status" value="1"/>
</dbReference>
<dbReference type="Pfam" id="PF02310">
    <property type="entry name" value="B12-binding"/>
    <property type="match status" value="1"/>
</dbReference>
<keyword evidence="4" id="KW-0408">Iron</keyword>
<feature type="domain" description="Radical SAM core" evidence="7">
    <location>
        <begin position="338"/>
        <end position="554"/>
    </location>
</feature>
<dbReference type="SUPFAM" id="SSF102114">
    <property type="entry name" value="Radical SAM enzymes"/>
    <property type="match status" value="1"/>
</dbReference>
<dbReference type="InterPro" id="IPR058240">
    <property type="entry name" value="rSAM_sf"/>
</dbReference>